<comment type="caution">
    <text evidence="8">The sequence shown here is derived from an EMBL/GenBank/DDBJ whole genome shotgun (WGS) entry which is preliminary data.</text>
</comment>
<sequence length="150" mass="16378">MGFWTDFWDIIWWFVWAFVFIAYLFALFSIITDLFRDRELSGWWKAVWLVFLLVLPFLTALVYLIARGRGMAERSAEAAVAARRAGETYIREVAGAGSPAQQVAQAKALLDEGAISPEEFVVLKNHALGQAGTAAAGADGSGAHRAPATA</sequence>
<proteinExistence type="predicted"/>
<evidence type="ECO:0000256" key="5">
    <source>
        <dbReference type="ARBA" id="ARBA00023136"/>
    </source>
</evidence>
<feature type="domain" description="Cardiolipin synthase N-terminal" evidence="7">
    <location>
        <begin position="21"/>
        <end position="67"/>
    </location>
</feature>
<organism evidence="8 9">
    <name type="scientific">Cellulomonas hominis</name>
    <dbReference type="NCBI Taxonomy" id="156981"/>
    <lineage>
        <taxon>Bacteria</taxon>
        <taxon>Bacillati</taxon>
        <taxon>Actinomycetota</taxon>
        <taxon>Actinomycetes</taxon>
        <taxon>Micrococcales</taxon>
        <taxon>Cellulomonadaceae</taxon>
        <taxon>Cellulomonas</taxon>
    </lineage>
</organism>
<feature type="transmembrane region" description="Helical" evidence="6">
    <location>
        <begin position="43"/>
        <end position="66"/>
    </location>
</feature>
<keyword evidence="2" id="KW-1003">Cell membrane</keyword>
<keyword evidence="5 6" id="KW-0472">Membrane</keyword>
<dbReference type="Proteomes" id="UP000308121">
    <property type="component" value="Unassembled WGS sequence"/>
</dbReference>
<evidence type="ECO:0000256" key="1">
    <source>
        <dbReference type="ARBA" id="ARBA00004651"/>
    </source>
</evidence>
<gene>
    <name evidence="8" type="ORF">FA014_02410</name>
</gene>
<keyword evidence="4 6" id="KW-1133">Transmembrane helix</keyword>
<evidence type="ECO:0000259" key="7">
    <source>
        <dbReference type="Pfam" id="PF13396"/>
    </source>
</evidence>
<protein>
    <recommendedName>
        <fullName evidence="7">Cardiolipin synthase N-terminal domain-containing protein</fullName>
    </recommendedName>
</protein>
<evidence type="ECO:0000256" key="6">
    <source>
        <dbReference type="SAM" id="Phobius"/>
    </source>
</evidence>
<evidence type="ECO:0000256" key="3">
    <source>
        <dbReference type="ARBA" id="ARBA00022692"/>
    </source>
</evidence>
<evidence type="ECO:0000313" key="9">
    <source>
        <dbReference type="Proteomes" id="UP000308121"/>
    </source>
</evidence>
<dbReference type="Pfam" id="PF13396">
    <property type="entry name" value="PLDc_N"/>
    <property type="match status" value="1"/>
</dbReference>
<keyword evidence="3 6" id="KW-0812">Transmembrane</keyword>
<dbReference type="EMBL" id="SZYE01000008">
    <property type="protein sequence ID" value="TKR27020.1"/>
    <property type="molecule type" value="Genomic_DNA"/>
</dbReference>
<name>A0A7Z8K1G3_9CELL</name>
<dbReference type="OrthoDB" id="7596142at2"/>
<evidence type="ECO:0000256" key="2">
    <source>
        <dbReference type="ARBA" id="ARBA00022475"/>
    </source>
</evidence>
<dbReference type="AlphaFoldDB" id="A0A7Z8K1G3"/>
<dbReference type="InterPro" id="IPR027379">
    <property type="entry name" value="CLS_N"/>
</dbReference>
<evidence type="ECO:0000256" key="4">
    <source>
        <dbReference type="ARBA" id="ARBA00022989"/>
    </source>
</evidence>
<reference evidence="8 9" key="1">
    <citation type="submission" date="2019-05" db="EMBL/GenBank/DDBJ databases">
        <title>Genome sequence of Cellulomonas hominis strain CS1.</title>
        <authorList>
            <person name="Belmont J."/>
            <person name="Maclea K.S."/>
        </authorList>
    </citation>
    <scope>NUCLEOTIDE SEQUENCE [LARGE SCALE GENOMIC DNA]</scope>
    <source>
        <strain evidence="8 9">CS1</strain>
    </source>
</reference>
<evidence type="ECO:0000313" key="8">
    <source>
        <dbReference type="EMBL" id="TKR27020.1"/>
    </source>
</evidence>
<dbReference type="GO" id="GO:0005886">
    <property type="term" value="C:plasma membrane"/>
    <property type="evidence" value="ECO:0007669"/>
    <property type="project" value="UniProtKB-SubCell"/>
</dbReference>
<feature type="transmembrane region" description="Helical" evidence="6">
    <location>
        <begin position="12"/>
        <end position="31"/>
    </location>
</feature>
<accession>A0A7Z8K1G3</accession>
<comment type="subcellular location">
    <subcellularLocation>
        <location evidence="1">Cell membrane</location>
        <topology evidence="1">Multi-pass membrane protein</topology>
    </subcellularLocation>
</comment>